<proteinExistence type="predicted"/>
<name>A0A4R0RNQ4_9APHY</name>
<reference evidence="1 2" key="1">
    <citation type="submission" date="2018-11" db="EMBL/GenBank/DDBJ databases">
        <title>Genome assembly of Steccherinum ochraceum LE-BIN_3174, the white-rot fungus of the Steccherinaceae family (The Residual Polyporoid clade, Polyporales, Basidiomycota).</title>
        <authorList>
            <person name="Fedorova T.V."/>
            <person name="Glazunova O.A."/>
            <person name="Landesman E.O."/>
            <person name="Moiseenko K.V."/>
            <person name="Psurtseva N.V."/>
            <person name="Savinova O.S."/>
            <person name="Shakhova N.V."/>
            <person name="Tyazhelova T.V."/>
            <person name="Vasina D.V."/>
        </authorList>
    </citation>
    <scope>NUCLEOTIDE SEQUENCE [LARGE SCALE GENOMIC DNA]</scope>
    <source>
        <strain evidence="1 2">LE-BIN_3174</strain>
    </source>
</reference>
<evidence type="ECO:0000313" key="2">
    <source>
        <dbReference type="Proteomes" id="UP000292702"/>
    </source>
</evidence>
<comment type="caution">
    <text evidence="1">The sequence shown here is derived from an EMBL/GenBank/DDBJ whole genome shotgun (WGS) entry which is preliminary data.</text>
</comment>
<dbReference type="Proteomes" id="UP000292702">
    <property type="component" value="Unassembled WGS sequence"/>
</dbReference>
<keyword evidence="2" id="KW-1185">Reference proteome</keyword>
<evidence type="ECO:0008006" key="3">
    <source>
        <dbReference type="Google" id="ProtNLM"/>
    </source>
</evidence>
<gene>
    <name evidence="1" type="ORF">EIP91_000748</name>
</gene>
<dbReference type="EMBL" id="RWJN01000117">
    <property type="protein sequence ID" value="TCD66909.1"/>
    <property type="molecule type" value="Genomic_DNA"/>
</dbReference>
<evidence type="ECO:0000313" key="1">
    <source>
        <dbReference type="EMBL" id="TCD66909.1"/>
    </source>
</evidence>
<organism evidence="1 2">
    <name type="scientific">Steccherinum ochraceum</name>
    <dbReference type="NCBI Taxonomy" id="92696"/>
    <lineage>
        <taxon>Eukaryota</taxon>
        <taxon>Fungi</taxon>
        <taxon>Dikarya</taxon>
        <taxon>Basidiomycota</taxon>
        <taxon>Agaricomycotina</taxon>
        <taxon>Agaricomycetes</taxon>
        <taxon>Polyporales</taxon>
        <taxon>Steccherinaceae</taxon>
        <taxon>Steccherinum</taxon>
    </lineage>
</organism>
<accession>A0A4R0RNQ4</accession>
<dbReference type="AlphaFoldDB" id="A0A4R0RNQ4"/>
<sequence>MANPPPNLDAVAGTLTIKYRMHAVMVATPSTYDDARDLAYIHFPALEGKSLVFRTTQLGIGAKIEIAECAWELVRDRISCVEVADRQTLFRGGDIIKLHVFMSKEGVGIYSSRRDAPFSSLFRWISDTQGLSKENFTVMYRGVPLEGDVEVSTYIDTSEAGHVDVDIVLN</sequence>
<protein>
    <recommendedName>
        <fullName evidence="3">Ubiquitin-like domain-containing protein</fullName>
    </recommendedName>
</protein>